<feature type="chain" id="PRO_5027956166" description="peptidylprolyl isomerase" evidence="9">
    <location>
        <begin position="24"/>
        <end position="284"/>
    </location>
</feature>
<evidence type="ECO:0000256" key="2">
    <source>
        <dbReference type="ARBA" id="ARBA00007656"/>
    </source>
</evidence>
<protein>
    <recommendedName>
        <fullName evidence="3">peptidylprolyl isomerase</fullName>
        <ecNumber evidence="3">5.2.1.8</ecNumber>
    </recommendedName>
</protein>
<dbReference type="EC" id="5.2.1.8" evidence="3"/>
<evidence type="ECO:0000259" key="10">
    <source>
        <dbReference type="PROSITE" id="PS50198"/>
    </source>
</evidence>
<dbReference type="InterPro" id="IPR050245">
    <property type="entry name" value="PrsA_foldase"/>
</dbReference>
<evidence type="ECO:0000256" key="7">
    <source>
        <dbReference type="PROSITE-ProRule" id="PRU00278"/>
    </source>
</evidence>
<dbReference type="InterPro" id="IPR046357">
    <property type="entry name" value="PPIase_dom_sf"/>
</dbReference>
<feature type="region of interest" description="Disordered" evidence="8">
    <location>
        <begin position="265"/>
        <end position="284"/>
    </location>
</feature>
<dbReference type="GO" id="GO:0003755">
    <property type="term" value="F:peptidyl-prolyl cis-trans isomerase activity"/>
    <property type="evidence" value="ECO:0007669"/>
    <property type="project" value="UniProtKB-KW"/>
</dbReference>
<dbReference type="Gene3D" id="3.10.50.40">
    <property type="match status" value="1"/>
</dbReference>
<dbReference type="InterPro" id="IPR027304">
    <property type="entry name" value="Trigger_fact/SurA_dom_sf"/>
</dbReference>
<dbReference type="Gene3D" id="1.10.8.1040">
    <property type="match status" value="1"/>
</dbReference>
<accession>A0A6S6UIW6</accession>
<dbReference type="PANTHER" id="PTHR47245:SF1">
    <property type="entry name" value="FOLDASE PROTEIN PRSA"/>
    <property type="match status" value="1"/>
</dbReference>
<dbReference type="PROSITE" id="PS50198">
    <property type="entry name" value="PPIC_PPIASE_2"/>
    <property type="match status" value="1"/>
</dbReference>
<evidence type="ECO:0000256" key="8">
    <source>
        <dbReference type="SAM" id="MobiDB-lite"/>
    </source>
</evidence>
<keyword evidence="5 7" id="KW-0697">Rotamase</keyword>
<evidence type="ECO:0000313" key="11">
    <source>
        <dbReference type="EMBL" id="CAA6828682.1"/>
    </source>
</evidence>
<evidence type="ECO:0000256" key="9">
    <source>
        <dbReference type="SAM" id="SignalP"/>
    </source>
</evidence>
<feature type="domain" description="PpiC" evidence="10">
    <location>
        <begin position="131"/>
        <end position="221"/>
    </location>
</feature>
<dbReference type="InterPro" id="IPR023058">
    <property type="entry name" value="PPIase_PpiC_CS"/>
</dbReference>
<gene>
    <name evidence="11" type="ORF">HELGO_WM9566</name>
</gene>
<organism evidence="11">
    <name type="scientific">uncultured Thiotrichaceae bacterium</name>
    <dbReference type="NCBI Taxonomy" id="298394"/>
    <lineage>
        <taxon>Bacteria</taxon>
        <taxon>Pseudomonadati</taxon>
        <taxon>Pseudomonadota</taxon>
        <taxon>Gammaproteobacteria</taxon>
        <taxon>Thiotrichales</taxon>
        <taxon>Thiotrichaceae</taxon>
        <taxon>environmental samples</taxon>
    </lineage>
</organism>
<dbReference type="SUPFAM" id="SSF54534">
    <property type="entry name" value="FKBP-like"/>
    <property type="match status" value="1"/>
</dbReference>
<dbReference type="SUPFAM" id="SSF109998">
    <property type="entry name" value="Triger factor/SurA peptide-binding domain-like"/>
    <property type="match status" value="1"/>
</dbReference>
<evidence type="ECO:0000256" key="1">
    <source>
        <dbReference type="ARBA" id="ARBA00000971"/>
    </source>
</evidence>
<evidence type="ECO:0000256" key="5">
    <source>
        <dbReference type="ARBA" id="ARBA00023110"/>
    </source>
</evidence>
<feature type="signal peptide" evidence="9">
    <location>
        <begin position="1"/>
        <end position="23"/>
    </location>
</feature>
<keyword evidence="4 9" id="KW-0732">Signal</keyword>
<dbReference type="AlphaFoldDB" id="A0A6S6UIW6"/>
<sequence>MKNTHRILSISIMMAVLSMPALAKDEKPVASVNGVDITEKTLKNYMDVVNRSRPGSVTQQDALDDLIVTEVALQEAKKAKFQDREDIQAQIREATKKIILSTWTREKSESIEITDADLKAAYDTRMADQEKLEYKARHVLLKTEEEAKAVIKAVTDGGDFEKLAKEKSTGPSAAKGGDLGWFKPSTMVPPFAKAITAMKKGDVTQQPVRTNFGWHVIKLEGEREAQLPALEQLKPQLKRTLIQERMIAMLDEIKDKADVKIMLPEEKSAEAASEKPGIVEEKAK</sequence>
<evidence type="ECO:0000256" key="4">
    <source>
        <dbReference type="ARBA" id="ARBA00022729"/>
    </source>
</evidence>
<dbReference type="InterPro" id="IPR000297">
    <property type="entry name" value="PPIase_PpiC"/>
</dbReference>
<evidence type="ECO:0000256" key="3">
    <source>
        <dbReference type="ARBA" id="ARBA00013194"/>
    </source>
</evidence>
<reference evidence="11" key="1">
    <citation type="submission" date="2020-01" db="EMBL/GenBank/DDBJ databases">
        <authorList>
            <person name="Meier V. D."/>
            <person name="Meier V D."/>
        </authorList>
    </citation>
    <scope>NUCLEOTIDE SEQUENCE</scope>
    <source>
        <strain evidence="11">HLG_WM_MAG_07</strain>
    </source>
</reference>
<comment type="catalytic activity">
    <reaction evidence="1">
        <text>[protein]-peptidylproline (omega=180) = [protein]-peptidylproline (omega=0)</text>
        <dbReference type="Rhea" id="RHEA:16237"/>
        <dbReference type="Rhea" id="RHEA-COMP:10747"/>
        <dbReference type="Rhea" id="RHEA-COMP:10748"/>
        <dbReference type="ChEBI" id="CHEBI:83833"/>
        <dbReference type="ChEBI" id="CHEBI:83834"/>
        <dbReference type="EC" id="5.2.1.8"/>
    </reaction>
</comment>
<proteinExistence type="inferred from homology"/>
<name>A0A6S6UIW6_9GAMM</name>
<dbReference type="Pfam" id="PF00639">
    <property type="entry name" value="Rotamase"/>
    <property type="match status" value="1"/>
</dbReference>
<keyword evidence="6 7" id="KW-0413">Isomerase</keyword>
<comment type="similarity">
    <text evidence="2">Belongs to the PpiC/parvulin rotamase family.</text>
</comment>
<dbReference type="PANTHER" id="PTHR47245">
    <property type="entry name" value="PEPTIDYLPROLYL ISOMERASE"/>
    <property type="match status" value="1"/>
</dbReference>
<evidence type="ECO:0000256" key="6">
    <source>
        <dbReference type="ARBA" id="ARBA00023235"/>
    </source>
</evidence>
<dbReference type="PROSITE" id="PS01096">
    <property type="entry name" value="PPIC_PPIASE_1"/>
    <property type="match status" value="1"/>
</dbReference>
<dbReference type="EMBL" id="CACVAY010000151">
    <property type="protein sequence ID" value="CAA6828682.1"/>
    <property type="molecule type" value="Genomic_DNA"/>
</dbReference>